<keyword evidence="1" id="KW-1133">Transmembrane helix</keyword>
<keyword evidence="1" id="KW-0472">Membrane</keyword>
<keyword evidence="3" id="KW-1185">Reference proteome</keyword>
<gene>
    <name evidence="2" type="ORF">BTM25_19590</name>
</gene>
<dbReference type="InterPro" id="IPR025443">
    <property type="entry name" value="DUF4307"/>
</dbReference>
<dbReference type="EMBL" id="MTBP01000001">
    <property type="protein sequence ID" value="POM27543.1"/>
    <property type="molecule type" value="Genomic_DNA"/>
</dbReference>
<name>A0A2P4UR74_9ACTN</name>
<accession>A0A2P4UR74</accession>
<evidence type="ECO:0000313" key="2">
    <source>
        <dbReference type="EMBL" id="POM27543.1"/>
    </source>
</evidence>
<sequence>MTLSAPSGPATDPSAPDRPKRGLGPLGWIVIGGLTAVFAAGWAVIYANVGQTPGISAEATAWNIRSASAVDVSYTVVKPKDERVRCVVDAFDVNFEVLAEREVIVPAGRERLAAEQTLITPRKATGARIRDCRSV</sequence>
<evidence type="ECO:0000256" key="1">
    <source>
        <dbReference type="SAM" id="Phobius"/>
    </source>
</evidence>
<keyword evidence="1" id="KW-0812">Transmembrane</keyword>
<evidence type="ECO:0000313" key="3">
    <source>
        <dbReference type="Proteomes" id="UP000242367"/>
    </source>
</evidence>
<organism evidence="2 3">
    <name type="scientific">Actinomadura rubteroloni</name>
    <dbReference type="NCBI Taxonomy" id="1926885"/>
    <lineage>
        <taxon>Bacteria</taxon>
        <taxon>Bacillati</taxon>
        <taxon>Actinomycetota</taxon>
        <taxon>Actinomycetes</taxon>
        <taxon>Streptosporangiales</taxon>
        <taxon>Thermomonosporaceae</taxon>
        <taxon>Actinomadura</taxon>
    </lineage>
</organism>
<protein>
    <recommendedName>
        <fullName evidence="4">DUF4307 domain-containing protein</fullName>
    </recommendedName>
</protein>
<comment type="caution">
    <text evidence="2">The sequence shown here is derived from an EMBL/GenBank/DDBJ whole genome shotgun (WGS) entry which is preliminary data.</text>
</comment>
<dbReference type="Proteomes" id="UP000242367">
    <property type="component" value="Unassembled WGS sequence"/>
</dbReference>
<dbReference type="AlphaFoldDB" id="A0A2P4UR74"/>
<dbReference type="Pfam" id="PF14155">
    <property type="entry name" value="DUF4307"/>
    <property type="match status" value="1"/>
</dbReference>
<proteinExistence type="predicted"/>
<feature type="transmembrane region" description="Helical" evidence="1">
    <location>
        <begin position="26"/>
        <end position="47"/>
    </location>
</feature>
<dbReference type="RefSeq" id="WP_103562345.1">
    <property type="nucleotide sequence ID" value="NZ_MTBP01000001.1"/>
</dbReference>
<reference evidence="2 3" key="1">
    <citation type="journal article" date="2017" name="Chemistry">
        <title>Isolation, Biosynthesis and Chemical Modifications of Rubterolones A-F: Rare Tropolone Alkaloids from Actinomadura sp. 5-2.</title>
        <authorList>
            <person name="Guo H."/>
            <person name="Benndorf R."/>
            <person name="Leichnitz D."/>
            <person name="Klassen J.L."/>
            <person name="Vollmers J."/>
            <person name="Gorls H."/>
            <person name="Steinacker M."/>
            <person name="Weigel C."/>
            <person name="Dahse H.M."/>
            <person name="Kaster A.K."/>
            <person name="de Beer Z.W."/>
            <person name="Poulsen M."/>
            <person name="Beemelmanns C."/>
        </authorList>
    </citation>
    <scope>NUCLEOTIDE SEQUENCE [LARGE SCALE GENOMIC DNA]</scope>
    <source>
        <strain evidence="2 3">5-2</strain>
    </source>
</reference>
<evidence type="ECO:0008006" key="4">
    <source>
        <dbReference type="Google" id="ProtNLM"/>
    </source>
</evidence>